<dbReference type="AlphaFoldDB" id="A0A9P6CBS3"/>
<dbReference type="PANTHER" id="PTHR42107:SF1">
    <property type="entry name" value="WHIM1 DOMAIN-CONTAINING PROTEIN"/>
    <property type="match status" value="1"/>
</dbReference>
<evidence type="ECO:0000256" key="1">
    <source>
        <dbReference type="SAM" id="MobiDB-lite"/>
    </source>
</evidence>
<dbReference type="OrthoDB" id="205403at2759"/>
<dbReference type="EMBL" id="MU150310">
    <property type="protein sequence ID" value="KAF9459832.1"/>
    <property type="molecule type" value="Genomic_DNA"/>
</dbReference>
<gene>
    <name evidence="2" type="ORF">BDZ94DRAFT_1224190</name>
</gene>
<organism evidence="2 3">
    <name type="scientific">Collybia nuda</name>
    <dbReference type="NCBI Taxonomy" id="64659"/>
    <lineage>
        <taxon>Eukaryota</taxon>
        <taxon>Fungi</taxon>
        <taxon>Dikarya</taxon>
        <taxon>Basidiomycota</taxon>
        <taxon>Agaricomycotina</taxon>
        <taxon>Agaricomycetes</taxon>
        <taxon>Agaricomycetidae</taxon>
        <taxon>Agaricales</taxon>
        <taxon>Tricholomatineae</taxon>
        <taxon>Clitocybaceae</taxon>
        <taxon>Collybia</taxon>
    </lineage>
</organism>
<evidence type="ECO:0000313" key="3">
    <source>
        <dbReference type="Proteomes" id="UP000807353"/>
    </source>
</evidence>
<evidence type="ECO:0008006" key="4">
    <source>
        <dbReference type="Google" id="ProtNLM"/>
    </source>
</evidence>
<feature type="compositionally biased region" description="Basic and acidic residues" evidence="1">
    <location>
        <begin position="385"/>
        <end position="403"/>
    </location>
</feature>
<protein>
    <recommendedName>
        <fullName evidence="4">WHIM1 domain-containing protein</fullName>
    </recommendedName>
</protein>
<evidence type="ECO:0000313" key="2">
    <source>
        <dbReference type="EMBL" id="KAF9459832.1"/>
    </source>
</evidence>
<feature type="compositionally biased region" description="Acidic residues" evidence="1">
    <location>
        <begin position="321"/>
        <end position="330"/>
    </location>
</feature>
<sequence length="554" mass="62253">MTSVVGKGHVCPPSTATHPSGRWESLFVYSFICKFTHLRGKIEGLESPMDLEEALLSQEPNEILSKLLAHFITNLKPQTRNLSTDQISTTVASVLSEYFKSSERTIYWNEELKRNVDPFEGLDGGFFATDWDFKLKILHQLVELQLCHGVNIKSTIDRAWGVSQNKHKKKEAATAPPEPADSQSQEKLQLLPLGQDSRRKRFWIADDSPRVFVSTNPWKTTATFSTVSSTRGEYIDLIEELKASAPPELKKGEKRSKLEQGHIALIKILESRIEAIDAELTRVQKVRKRIEQRRALLAQAEVRETRTRRQTQRPDYVYSNDFDESEDDADEYTYQEDEAPDEEFDDDDFLNFRTDAPDRAKKLRIPAVVGQRRSSRAATKLNTNGKRESSSESWSHWRGERRSSRLGAPAEVQLDVEPPLKRARTEESTISTQSSDHATTGTTNGKTQSNSNGLKIKISGAAALKPTEIALEQIAGKKRSKFWVYAVEPIPGPTAPLQAAVEELGAIASLTNTNGHADHINGSANDHNYLSSTDEMEMDYDRKLEDSLSPLDSV</sequence>
<proteinExistence type="predicted"/>
<reference evidence="2" key="1">
    <citation type="submission" date="2020-11" db="EMBL/GenBank/DDBJ databases">
        <authorList>
            <consortium name="DOE Joint Genome Institute"/>
            <person name="Ahrendt S."/>
            <person name="Riley R."/>
            <person name="Andreopoulos W."/>
            <person name="Labutti K."/>
            <person name="Pangilinan J."/>
            <person name="Ruiz-Duenas F.J."/>
            <person name="Barrasa J.M."/>
            <person name="Sanchez-Garcia M."/>
            <person name="Camarero S."/>
            <person name="Miyauchi S."/>
            <person name="Serrano A."/>
            <person name="Linde D."/>
            <person name="Babiker R."/>
            <person name="Drula E."/>
            <person name="Ayuso-Fernandez I."/>
            <person name="Pacheco R."/>
            <person name="Padilla G."/>
            <person name="Ferreira P."/>
            <person name="Barriuso J."/>
            <person name="Kellner H."/>
            <person name="Castanera R."/>
            <person name="Alfaro M."/>
            <person name="Ramirez L."/>
            <person name="Pisabarro A.G."/>
            <person name="Kuo A."/>
            <person name="Tritt A."/>
            <person name="Lipzen A."/>
            <person name="He G."/>
            <person name="Yan M."/>
            <person name="Ng V."/>
            <person name="Cullen D."/>
            <person name="Martin F."/>
            <person name="Rosso M.-N."/>
            <person name="Henrissat B."/>
            <person name="Hibbett D."/>
            <person name="Martinez A.T."/>
            <person name="Grigoriev I.V."/>
        </authorList>
    </citation>
    <scope>NUCLEOTIDE SEQUENCE</scope>
    <source>
        <strain evidence="2">CBS 247.69</strain>
    </source>
</reference>
<feature type="compositionally biased region" description="Polar residues" evidence="1">
    <location>
        <begin position="428"/>
        <end position="452"/>
    </location>
</feature>
<name>A0A9P6CBS3_9AGAR</name>
<comment type="caution">
    <text evidence="2">The sequence shown here is derived from an EMBL/GenBank/DDBJ whole genome shotgun (WGS) entry which is preliminary data.</text>
</comment>
<accession>A0A9P6CBS3</accession>
<dbReference type="Proteomes" id="UP000807353">
    <property type="component" value="Unassembled WGS sequence"/>
</dbReference>
<feature type="compositionally biased region" description="Basic and acidic residues" evidence="1">
    <location>
        <begin position="418"/>
        <end position="427"/>
    </location>
</feature>
<keyword evidence="3" id="KW-1185">Reference proteome</keyword>
<feature type="region of interest" description="Disordered" evidence="1">
    <location>
        <begin position="163"/>
        <end position="186"/>
    </location>
</feature>
<dbReference type="PANTHER" id="PTHR42107">
    <property type="entry name" value="YALI0D24453P"/>
    <property type="match status" value="1"/>
</dbReference>
<feature type="region of interest" description="Disordered" evidence="1">
    <location>
        <begin position="302"/>
        <end position="330"/>
    </location>
</feature>
<feature type="region of interest" description="Disordered" evidence="1">
    <location>
        <begin position="363"/>
        <end position="452"/>
    </location>
</feature>